<gene>
    <name evidence="1" type="ORF">BV898_10922</name>
</gene>
<dbReference type="InterPro" id="IPR011735">
    <property type="entry name" value="WlaTC/HtrL_glycosyltransf"/>
</dbReference>
<proteinExistence type="predicted"/>
<dbReference type="Pfam" id="PF09612">
    <property type="entry name" value="HtrL_YibB"/>
    <property type="match status" value="1"/>
</dbReference>
<keyword evidence="2" id="KW-1185">Reference proteome</keyword>
<dbReference type="AlphaFoldDB" id="A0A1W0WI50"/>
<protein>
    <submittedName>
        <fullName evidence="1">Uncharacterized protein</fullName>
    </submittedName>
</protein>
<evidence type="ECO:0000313" key="1">
    <source>
        <dbReference type="EMBL" id="OQV14890.1"/>
    </source>
</evidence>
<dbReference type="Proteomes" id="UP000192578">
    <property type="component" value="Unassembled WGS sequence"/>
</dbReference>
<dbReference type="EMBL" id="MTYJ01000097">
    <property type="protein sequence ID" value="OQV14890.1"/>
    <property type="molecule type" value="Genomic_DNA"/>
</dbReference>
<organism evidence="1 2">
    <name type="scientific">Hypsibius exemplaris</name>
    <name type="common">Freshwater tardigrade</name>
    <dbReference type="NCBI Taxonomy" id="2072580"/>
    <lineage>
        <taxon>Eukaryota</taxon>
        <taxon>Metazoa</taxon>
        <taxon>Ecdysozoa</taxon>
        <taxon>Tardigrada</taxon>
        <taxon>Eutardigrada</taxon>
        <taxon>Parachela</taxon>
        <taxon>Hypsibioidea</taxon>
        <taxon>Hypsibiidae</taxon>
        <taxon>Hypsibius</taxon>
    </lineage>
</organism>
<comment type="caution">
    <text evidence="1">The sequence shown here is derived from an EMBL/GenBank/DDBJ whole genome shotgun (WGS) entry which is preliminary data.</text>
</comment>
<evidence type="ECO:0000313" key="2">
    <source>
        <dbReference type="Proteomes" id="UP000192578"/>
    </source>
</evidence>
<dbReference type="OrthoDB" id="411632at2759"/>
<reference evidence="2" key="1">
    <citation type="submission" date="2017-01" db="EMBL/GenBank/DDBJ databases">
        <title>Comparative genomics of anhydrobiosis in the tardigrade Hypsibius dujardini.</title>
        <authorList>
            <person name="Yoshida Y."/>
            <person name="Koutsovoulos G."/>
            <person name="Laetsch D."/>
            <person name="Stevens L."/>
            <person name="Kumar S."/>
            <person name="Horikawa D."/>
            <person name="Ishino K."/>
            <person name="Komine S."/>
            <person name="Tomita M."/>
            <person name="Blaxter M."/>
            <person name="Arakawa K."/>
        </authorList>
    </citation>
    <scope>NUCLEOTIDE SEQUENCE [LARGE SCALE GENOMIC DNA]</scope>
    <source>
        <strain evidence="2">Z151</strain>
    </source>
</reference>
<sequence length="200" mass="23436">MSIWNQQRKLDVEEEKHSPELYAMWNEKVHMLLEAINDNPFDSDYFLWTDIGSFRNKEQAKKLSSFPDTHTASLLGTDRVFFLQVGDFREDHLQIGWNGLPRRDFQHDIGAFVKGVSGTTFGGHSHAIRQYERRYYETMELMRSNGLFIGKDQNIMSTVAVLYPELVKLVKPQYYLDGADPWFYAHYYFSRTILNESTSS</sequence>
<accession>A0A1W0WI50</accession>
<name>A0A1W0WI50_HYPEX</name>